<protein>
    <recommendedName>
        <fullName evidence="1">SigF-like NTF2-like domain-containing protein</fullName>
    </recommendedName>
</protein>
<dbReference type="EMBL" id="GG745396">
    <property type="protein sequence ID" value="KNE73341.1"/>
    <property type="molecule type" value="Genomic_DNA"/>
</dbReference>
<dbReference type="VEuPathDB" id="FungiDB:AMAG_17493"/>
<evidence type="ECO:0000313" key="3">
    <source>
        <dbReference type="Proteomes" id="UP000054350"/>
    </source>
</evidence>
<reference evidence="2 3" key="1">
    <citation type="submission" date="2009-11" db="EMBL/GenBank/DDBJ databases">
        <title>Annotation of Allomyces macrogynus ATCC 38327.</title>
        <authorList>
            <consortium name="The Broad Institute Genome Sequencing Platform"/>
            <person name="Russ C."/>
            <person name="Cuomo C."/>
            <person name="Burger G."/>
            <person name="Gray M.W."/>
            <person name="Holland P.W.H."/>
            <person name="King N."/>
            <person name="Lang F.B.F."/>
            <person name="Roger A.J."/>
            <person name="Ruiz-Trillo I."/>
            <person name="Young S.K."/>
            <person name="Zeng Q."/>
            <person name="Gargeya S."/>
            <person name="Fitzgerald M."/>
            <person name="Haas B."/>
            <person name="Abouelleil A."/>
            <person name="Alvarado L."/>
            <person name="Arachchi H.M."/>
            <person name="Berlin A."/>
            <person name="Chapman S.B."/>
            <person name="Gearin G."/>
            <person name="Goldberg J."/>
            <person name="Griggs A."/>
            <person name="Gujja S."/>
            <person name="Hansen M."/>
            <person name="Heiman D."/>
            <person name="Howarth C."/>
            <person name="Larimer J."/>
            <person name="Lui A."/>
            <person name="MacDonald P.J.P."/>
            <person name="McCowen C."/>
            <person name="Montmayeur A."/>
            <person name="Murphy C."/>
            <person name="Neiman D."/>
            <person name="Pearson M."/>
            <person name="Priest M."/>
            <person name="Roberts A."/>
            <person name="Saif S."/>
            <person name="Shea T."/>
            <person name="Sisk P."/>
            <person name="Stolte C."/>
            <person name="Sykes S."/>
            <person name="Wortman J."/>
            <person name="Nusbaum C."/>
            <person name="Birren B."/>
        </authorList>
    </citation>
    <scope>NUCLEOTIDE SEQUENCE [LARGE SCALE GENOMIC DNA]</scope>
    <source>
        <strain evidence="2 3">ATCC 38327</strain>
    </source>
</reference>
<organism evidence="2 3">
    <name type="scientific">Allomyces macrogynus (strain ATCC 38327)</name>
    <name type="common">Allomyces javanicus var. macrogynus</name>
    <dbReference type="NCBI Taxonomy" id="578462"/>
    <lineage>
        <taxon>Eukaryota</taxon>
        <taxon>Fungi</taxon>
        <taxon>Fungi incertae sedis</taxon>
        <taxon>Blastocladiomycota</taxon>
        <taxon>Blastocladiomycetes</taxon>
        <taxon>Blastocladiales</taxon>
        <taxon>Blastocladiaceae</taxon>
        <taxon>Allomyces</taxon>
    </lineage>
</organism>
<evidence type="ECO:0000259" key="1">
    <source>
        <dbReference type="Pfam" id="PF24840"/>
    </source>
</evidence>
<sequence length="320" mass="35653">MDSTHQATVERAITRLLESRSDADFRHAISAYYTRDADFIHPLVVAKGRAEIAGAFRVWRSLYRQSQHKTHIIWYHDRAAPAVLDAVAWRRAHVDPAQVVRQHEEDVPAATGSETMERVVTLEVAQDAHVMVAGKVQLHGISQLTLRASSPLQHGKHAQDTVERAITRLLESRSTPTSGTPFPPTTRATPDFIHPLVVAKGRAEIAGAFRVWRSLYRQSQHKTHIIWYHDRAAPAVLDAVAWRRAHVDPAQVVRQHEEDVPAATGSETMERVVTLEVAQDAHVMVAGKCRACTASLADPHYARAAVVTHCGHLFWSVLLP</sequence>
<dbReference type="OrthoDB" id="2344312at2759"/>
<gene>
    <name evidence="2" type="ORF">AMAG_17493</name>
</gene>
<evidence type="ECO:0000313" key="2">
    <source>
        <dbReference type="EMBL" id="KNE73341.1"/>
    </source>
</evidence>
<dbReference type="Proteomes" id="UP000054350">
    <property type="component" value="Unassembled WGS sequence"/>
</dbReference>
<proteinExistence type="predicted"/>
<dbReference type="InterPro" id="IPR032710">
    <property type="entry name" value="NTF2-like_dom_sf"/>
</dbReference>
<dbReference type="InterPro" id="IPR057514">
    <property type="entry name" value="NTF2_SigF"/>
</dbReference>
<reference evidence="3" key="2">
    <citation type="submission" date="2009-11" db="EMBL/GenBank/DDBJ databases">
        <title>The Genome Sequence of Allomyces macrogynus strain ATCC 38327.</title>
        <authorList>
            <consortium name="The Broad Institute Genome Sequencing Platform"/>
            <person name="Russ C."/>
            <person name="Cuomo C."/>
            <person name="Shea T."/>
            <person name="Young S.K."/>
            <person name="Zeng Q."/>
            <person name="Koehrsen M."/>
            <person name="Haas B."/>
            <person name="Borodovsky M."/>
            <person name="Guigo R."/>
            <person name="Alvarado L."/>
            <person name="Berlin A."/>
            <person name="Borenstein D."/>
            <person name="Chen Z."/>
            <person name="Engels R."/>
            <person name="Freedman E."/>
            <person name="Gellesch M."/>
            <person name="Goldberg J."/>
            <person name="Griggs A."/>
            <person name="Gujja S."/>
            <person name="Heiman D."/>
            <person name="Hepburn T."/>
            <person name="Howarth C."/>
            <person name="Jen D."/>
            <person name="Larson L."/>
            <person name="Lewis B."/>
            <person name="Mehta T."/>
            <person name="Park D."/>
            <person name="Pearson M."/>
            <person name="Roberts A."/>
            <person name="Saif S."/>
            <person name="Shenoy N."/>
            <person name="Sisk P."/>
            <person name="Stolte C."/>
            <person name="Sykes S."/>
            <person name="Walk T."/>
            <person name="White J."/>
            <person name="Yandava C."/>
            <person name="Burger G."/>
            <person name="Gray M.W."/>
            <person name="Holland P.W.H."/>
            <person name="King N."/>
            <person name="Lang F.B.F."/>
            <person name="Roger A.J."/>
            <person name="Ruiz-Trillo I."/>
            <person name="Lander E."/>
            <person name="Nusbaum C."/>
        </authorList>
    </citation>
    <scope>NUCLEOTIDE SEQUENCE [LARGE SCALE GENOMIC DNA]</scope>
    <source>
        <strain evidence="3">ATCC 38327</strain>
    </source>
</reference>
<feature type="domain" description="SigF-like NTF2-like" evidence="1">
    <location>
        <begin position="8"/>
        <end position="97"/>
    </location>
</feature>
<accession>A0A0L0TF94</accession>
<dbReference type="Pfam" id="PF24840">
    <property type="entry name" value="NTF2_SigF"/>
    <property type="match status" value="1"/>
</dbReference>
<name>A0A0L0TF94_ALLM3</name>
<dbReference type="SUPFAM" id="SSF54427">
    <property type="entry name" value="NTF2-like"/>
    <property type="match status" value="1"/>
</dbReference>
<dbReference type="AlphaFoldDB" id="A0A0L0TF94"/>
<keyword evidence="3" id="KW-1185">Reference proteome</keyword>